<proteinExistence type="inferred from homology"/>
<dbReference type="Proteomes" id="UP000494161">
    <property type="component" value="Unassembled WGS sequence"/>
</dbReference>
<dbReference type="NCBIfam" id="NF003593">
    <property type="entry name" value="PRK05255.1-1"/>
    <property type="match status" value="1"/>
</dbReference>
<dbReference type="GeneID" id="55558547"/>
<dbReference type="EMBL" id="CADILE010000008">
    <property type="protein sequence ID" value="CAB3874818.1"/>
    <property type="molecule type" value="Genomic_DNA"/>
</dbReference>
<feature type="region of interest" description="Disordered" evidence="6">
    <location>
        <begin position="1"/>
        <end position="26"/>
    </location>
</feature>
<comment type="similarity">
    <text evidence="5">Belongs to the DarP family.</text>
</comment>
<dbReference type="PANTHER" id="PTHR38101">
    <property type="entry name" value="UPF0307 PROTEIN YJGA"/>
    <property type="match status" value="1"/>
</dbReference>
<evidence type="ECO:0000256" key="5">
    <source>
        <dbReference type="HAMAP-Rule" id="MF_00765"/>
    </source>
</evidence>
<dbReference type="GO" id="GO:0043022">
    <property type="term" value="F:ribosome binding"/>
    <property type="evidence" value="ECO:0007669"/>
    <property type="project" value="UniProtKB-UniRule"/>
</dbReference>
<feature type="compositionally biased region" description="Basic and acidic residues" evidence="6">
    <location>
        <begin position="17"/>
        <end position="26"/>
    </location>
</feature>
<keyword evidence="4 5" id="KW-0694">RNA-binding</keyword>
<evidence type="ECO:0000256" key="1">
    <source>
        <dbReference type="ARBA" id="ARBA00022490"/>
    </source>
</evidence>
<dbReference type="AlphaFoldDB" id="A0A1D8I4K2"/>
<dbReference type="PANTHER" id="PTHR38101:SF1">
    <property type="entry name" value="UPF0307 PROTEIN YJGA"/>
    <property type="match status" value="1"/>
</dbReference>
<dbReference type="RefSeq" id="WP_049071168.1">
    <property type="nucleotide sequence ID" value="NZ_CADIKY010000007.1"/>
</dbReference>
<dbReference type="HAMAP" id="MF_00765">
    <property type="entry name" value="DarP"/>
    <property type="match status" value="1"/>
</dbReference>
<comment type="function">
    <text evidence="5">Member of a network of 50S ribosomal subunit biogenesis factors which assembles along the 30S-50S interface, preventing incorrect 23S rRNA structures from forming. Promotes peptidyl transferase center (PTC) maturation.</text>
</comment>
<protein>
    <recommendedName>
        <fullName evidence="5">Dual-action ribosomal maturation protein DarP</fullName>
    </recommendedName>
    <alternativeName>
        <fullName evidence="5">Large ribosomal subunit assembly factor DarP</fullName>
    </alternativeName>
</protein>
<dbReference type="Proteomes" id="UP000494122">
    <property type="component" value="Unassembled WGS sequence"/>
</dbReference>
<accession>A0A1D8I4K2</accession>
<dbReference type="InterPro" id="IPR023153">
    <property type="entry name" value="DarP_sf"/>
</dbReference>
<dbReference type="EMBL" id="CADILJ010000007">
    <property type="protein sequence ID" value="CAB3943467.1"/>
    <property type="molecule type" value="Genomic_DNA"/>
</dbReference>
<evidence type="ECO:0000256" key="4">
    <source>
        <dbReference type="ARBA" id="ARBA00022884"/>
    </source>
</evidence>
<dbReference type="Pfam" id="PF04751">
    <property type="entry name" value="DarP"/>
    <property type="match status" value="1"/>
</dbReference>
<sequence length="182" mass="21033">MNSHIEEESTDGYDENGYDRPSKSQVKRDMHALLDLGKQLIELSPERLKQLPLAERLYEAIREAQRTTSREGRRRQTHFVGKLMRDAPADEIRAQLDVWENGSREETAAMHRLETLRDRLLDDDDALTKLLNDNPQADVQQLRAVIRAARKEKAANAVLLQGQEPQKKHYRALFQALKTLTH</sequence>
<keyword evidence="2 5" id="KW-0690">Ribosome biogenesis</keyword>
<evidence type="ECO:0000313" key="7">
    <source>
        <dbReference type="EMBL" id="CAB3874818.1"/>
    </source>
</evidence>
<dbReference type="Gene3D" id="1.10.60.30">
    <property type="entry name" value="PSPTO4464-like domains"/>
    <property type="match status" value="2"/>
</dbReference>
<name>A0A1D8I4K2_9BURK</name>
<comment type="subcellular location">
    <subcellularLocation>
        <location evidence="5">Cytoplasm</location>
    </subcellularLocation>
    <text evidence="5">Associates with late stage pre-50S ribosomal subunits.</text>
</comment>
<evidence type="ECO:0000313" key="10">
    <source>
        <dbReference type="Proteomes" id="UP000494161"/>
    </source>
</evidence>
<keyword evidence="3 5" id="KW-0699">rRNA-binding</keyword>
<dbReference type="SUPFAM" id="SSF158710">
    <property type="entry name" value="PSPTO4464-like"/>
    <property type="match status" value="1"/>
</dbReference>
<keyword evidence="10" id="KW-1185">Reference proteome</keyword>
<dbReference type="PIRSF" id="PIRSF016183">
    <property type="entry name" value="UCP016183"/>
    <property type="match status" value="1"/>
</dbReference>
<gene>
    <name evidence="5" type="primary">darP</name>
    <name evidence="7" type="ORF">LMG3328_02976</name>
    <name evidence="8" type="ORF">LMG7053_01422</name>
</gene>
<organism evidence="7 9">
    <name type="scientific">Achromobacter ruhlandii</name>
    <dbReference type="NCBI Taxonomy" id="72557"/>
    <lineage>
        <taxon>Bacteria</taxon>
        <taxon>Pseudomonadati</taxon>
        <taxon>Pseudomonadota</taxon>
        <taxon>Betaproteobacteria</taxon>
        <taxon>Burkholderiales</taxon>
        <taxon>Alcaligenaceae</taxon>
        <taxon>Achromobacter</taxon>
    </lineage>
</organism>
<dbReference type="GO" id="GO:1902626">
    <property type="term" value="P:assembly of large subunit precursor of preribosome"/>
    <property type="evidence" value="ECO:0007669"/>
    <property type="project" value="UniProtKB-UniRule"/>
</dbReference>
<dbReference type="InterPro" id="IPR006839">
    <property type="entry name" value="DarP"/>
</dbReference>
<dbReference type="GO" id="GO:0005829">
    <property type="term" value="C:cytosol"/>
    <property type="evidence" value="ECO:0007669"/>
    <property type="project" value="TreeGrafter"/>
</dbReference>
<evidence type="ECO:0000256" key="6">
    <source>
        <dbReference type="SAM" id="MobiDB-lite"/>
    </source>
</evidence>
<reference evidence="9 10" key="1">
    <citation type="submission" date="2020-04" db="EMBL/GenBank/DDBJ databases">
        <authorList>
            <person name="De Canck E."/>
        </authorList>
    </citation>
    <scope>NUCLEOTIDE SEQUENCE [LARGE SCALE GENOMIC DNA]</scope>
    <source>
        <strain evidence="7 9">LMG 3328</strain>
        <strain evidence="8 10">LMG 7053</strain>
    </source>
</reference>
<evidence type="ECO:0000313" key="8">
    <source>
        <dbReference type="EMBL" id="CAB3943467.1"/>
    </source>
</evidence>
<dbReference type="GO" id="GO:0019843">
    <property type="term" value="F:rRNA binding"/>
    <property type="evidence" value="ECO:0007669"/>
    <property type="project" value="UniProtKB-UniRule"/>
</dbReference>
<keyword evidence="1 5" id="KW-0963">Cytoplasm</keyword>
<evidence type="ECO:0000256" key="2">
    <source>
        <dbReference type="ARBA" id="ARBA00022517"/>
    </source>
</evidence>
<evidence type="ECO:0000313" key="9">
    <source>
        <dbReference type="Proteomes" id="UP000494122"/>
    </source>
</evidence>
<dbReference type="CDD" id="cd16331">
    <property type="entry name" value="YjgA-like"/>
    <property type="match status" value="1"/>
</dbReference>
<evidence type="ECO:0000256" key="3">
    <source>
        <dbReference type="ARBA" id="ARBA00022730"/>
    </source>
</evidence>